<protein>
    <submittedName>
        <fullName evidence="2">PEP-CTERM sorting domain-containing protein</fullName>
    </submittedName>
</protein>
<gene>
    <name evidence="2" type="ORF">JAO74_05235</name>
</gene>
<dbReference type="InterPro" id="IPR013424">
    <property type="entry name" value="Ice-binding_C"/>
</dbReference>
<organism evidence="2 3">
    <name type="scientific">Sphingomonas mollis</name>
    <dbReference type="NCBI Taxonomy" id="2795726"/>
    <lineage>
        <taxon>Bacteria</taxon>
        <taxon>Pseudomonadati</taxon>
        <taxon>Pseudomonadota</taxon>
        <taxon>Alphaproteobacteria</taxon>
        <taxon>Sphingomonadales</taxon>
        <taxon>Sphingomonadaceae</taxon>
        <taxon>Sphingomonas</taxon>
    </lineage>
</organism>
<evidence type="ECO:0000313" key="3">
    <source>
        <dbReference type="Proteomes" id="UP000640426"/>
    </source>
</evidence>
<dbReference type="NCBIfam" id="TIGR02595">
    <property type="entry name" value="PEP_CTERM"/>
    <property type="match status" value="1"/>
</dbReference>
<reference evidence="3" key="1">
    <citation type="submission" date="2020-12" db="EMBL/GenBank/DDBJ databases">
        <title>Hymenobacter sp.</title>
        <authorList>
            <person name="Kim M.K."/>
        </authorList>
    </citation>
    <scope>NUCLEOTIDE SEQUENCE [LARGE SCALE GENOMIC DNA]</scope>
    <source>
        <strain evidence="3">BT553</strain>
    </source>
</reference>
<dbReference type="Pfam" id="PF07589">
    <property type="entry name" value="PEP-CTERM"/>
    <property type="match status" value="1"/>
</dbReference>
<evidence type="ECO:0000313" key="2">
    <source>
        <dbReference type="EMBL" id="MBJ6121192.1"/>
    </source>
</evidence>
<dbReference type="NCBIfam" id="NF035944">
    <property type="entry name" value="PEPxxWA-CTERM"/>
    <property type="match status" value="1"/>
</dbReference>
<dbReference type="Proteomes" id="UP000640426">
    <property type="component" value="Unassembled WGS sequence"/>
</dbReference>
<feature type="domain" description="Ice-binding protein C-terminal" evidence="1">
    <location>
        <begin position="138"/>
        <end position="161"/>
    </location>
</feature>
<accession>A0ABS0XMF8</accession>
<sequence length="168" mass="17641">MEYVSYIFSVVVPVDNSGAWSLTDSSYGSAITHNYIAGATSITAGSDAISFVETSAPNLLYSSGYNWGQISGSACVNANSQFVTAGFQGNCGSVRYTNAWRSGSFDFIGGIVDVRATTGTTASADGYGILSVQQVPLVPEPATWALMTLGFGLTGYALRRRKARIAFA</sequence>
<keyword evidence="3" id="KW-1185">Reference proteome</keyword>
<dbReference type="EMBL" id="JAELXS010000002">
    <property type="protein sequence ID" value="MBJ6121192.1"/>
    <property type="molecule type" value="Genomic_DNA"/>
</dbReference>
<evidence type="ECO:0000259" key="1">
    <source>
        <dbReference type="Pfam" id="PF07589"/>
    </source>
</evidence>
<comment type="caution">
    <text evidence="2">The sequence shown here is derived from an EMBL/GenBank/DDBJ whole genome shotgun (WGS) entry which is preliminary data.</text>
</comment>
<name>A0ABS0XMF8_9SPHN</name>
<proteinExistence type="predicted"/>